<feature type="compositionally biased region" description="Polar residues" evidence="1">
    <location>
        <begin position="34"/>
        <end position="52"/>
    </location>
</feature>
<proteinExistence type="predicted"/>
<sequence length="52" mass="5612">MATMSMGSITSAKKIKMARTSSRGFKDPNHLASAFSSLNDMRSGQCNRDSLS</sequence>
<dbReference type="Proteomes" id="UP000828390">
    <property type="component" value="Unassembled WGS sequence"/>
</dbReference>
<keyword evidence="3" id="KW-1185">Reference proteome</keyword>
<feature type="region of interest" description="Disordered" evidence="1">
    <location>
        <begin position="1"/>
        <end position="52"/>
    </location>
</feature>
<organism evidence="2 3">
    <name type="scientific">Dreissena polymorpha</name>
    <name type="common">Zebra mussel</name>
    <name type="synonym">Mytilus polymorpha</name>
    <dbReference type="NCBI Taxonomy" id="45954"/>
    <lineage>
        <taxon>Eukaryota</taxon>
        <taxon>Metazoa</taxon>
        <taxon>Spiralia</taxon>
        <taxon>Lophotrochozoa</taxon>
        <taxon>Mollusca</taxon>
        <taxon>Bivalvia</taxon>
        <taxon>Autobranchia</taxon>
        <taxon>Heteroconchia</taxon>
        <taxon>Euheterodonta</taxon>
        <taxon>Imparidentia</taxon>
        <taxon>Neoheterodontei</taxon>
        <taxon>Myida</taxon>
        <taxon>Dreissenoidea</taxon>
        <taxon>Dreissenidae</taxon>
        <taxon>Dreissena</taxon>
    </lineage>
</organism>
<evidence type="ECO:0000313" key="3">
    <source>
        <dbReference type="Proteomes" id="UP000828390"/>
    </source>
</evidence>
<reference evidence="2" key="2">
    <citation type="submission" date="2020-11" db="EMBL/GenBank/DDBJ databases">
        <authorList>
            <person name="McCartney M.A."/>
            <person name="Auch B."/>
            <person name="Kono T."/>
            <person name="Mallez S."/>
            <person name="Becker A."/>
            <person name="Gohl D.M."/>
            <person name="Silverstein K.A.T."/>
            <person name="Koren S."/>
            <person name="Bechman K.B."/>
            <person name="Herman A."/>
            <person name="Abrahante J.E."/>
            <person name="Garbe J."/>
        </authorList>
    </citation>
    <scope>NUCLEOTIDE SEQUENCE</scope>
    <source>
        <strain evidence="2">Duluth1</strain>
        <tissue evidence="2">Whole animal</tissue>
    </source>
</reference>
<accession>A0A9D4CXE5</accession>
<dbReference type="AlphaFoldDB" id="A0A9D4CXE5"/>
<feature type="compositionally biased region" description="Polar residues" evidence="1">
    <location>
        <begin position="1"/>
        <end position="11"/>
    </location>
</feature>
<evidence type="ECO:0000313" key="2">
    <source>
        <dbReference type="EMBL" id="KAH3734247.1"/>
    </source>
</evidence>
<protein>
    <submittedName>
        <fullName evidence="2">Uncharacterized protein</fullName>
    </submittedName>
</protein>
<dbReference type="EMBL" id="JAIWYP010000011">
    <property type="protein sequence ID" value="KAH3734247.1"/>
    <property type="molecule type" value="Genomic_DNA"/>
</dbReference>
<name>A0A9D4CXE5_DREPO</name>
<reference evidence="2" key="1">
    <citation type="journal article" date="2019" name="bioRxiv">
        <title>The Genome of the Zebra Mussel, Dreissena polymorpha: A Resource for Invasive Species Research.</title>
        <authorList>
            <person name="McCartney M.A."/>
            <person name="Auch B."/>
            <person name="Kono T."/>
            <person name="Mallez S."/>
            <person name="Zhang Y."/>
            <person name="Obille A."/>
            <person name="Becker A."/>
            <person name="Abrahante J.E."/>
            <person name="Garbe J."/>
            <person name="Badalamenti J.P."/>
            <person name="Herman A."/>
            <person name="Mangelson H."/>
            <person name="Liachko I."/>
            <person name="Sullivan S."/>
            <person name="Sone E.D."/>
            <person name="Koren S."/>
            <person name="Silverstein K.A.T."/>
            <person name="Beckman K.B."/>
            <person name="Gohl D.M."/>
        </authorList>
    </citation>
    <scope>NUCLEOTIDE SEQUENCE</scope>
    <source>
        <strain evidence="2">Duluth1</strain>
        <tissue evidence="2">Whole animal</tissue>
    </source>
</reference>
<comment type="caution">
    <text evidence="2">The sequence shown here is derived from an EMBL/GenBank/DDBJ whole genome shotgun (WGS) entry which is preliminary data.</text>
</comment>
<evidence type="ECO:0000256" key="1">
    <source>
        <dbReference type="SAM" id="MobiDB-lite"/>
    </source>
</evidence>
<gene>
    <name evidence="2" type="ORF">DPMN_040686</name>
</gene>